<evidence type="ECO:0008006" key="4">
    <source>
        <dbReference type="Google" id="ProtNLM"/>
    </source>
</evidence>
<evidence type="ECO:0000313" key="2">
    <source>
        <dbReference type="EMBL" id="OJD09503.1"/>
    </source>
</evidence>
<proteinExistence type="predicted"/>
<dbReference type="Gene3D" id="3.40.50.720">
    <property type="entry name" value="NAD(P)-binding Rossmann-like Domain"/>
    <property type="match status" value="2"/>
</dbReference>
<evidence type="ECO:0000313" key="3">
    <source>
        <dbReference type="Proteomes" id="UP000242791"/>
    </source>
</evidence>
<accession>A0A1J9PZS4</accession>
<dbReference type="PANTHER" id="PTHR43026:SF1">
    <property type="entry name" value="2-HYDROXYACID DEHYDROGENASE HOMOLOG 1-RELATED"/>
    <property type="match status" value="1"/>
</dbReference>
<gene>
    <name evidence="2" type="ORF">ACJ73_10264</name>
</gene>
<reference evidence="2 3" key="1">
    <citation type="submission" date="2015-08" db="EMBL/GenBank/DDBJ databases">
        <title>Emmonsia species relationships and genome sequence.</title>
        <authorList>
            <person name="Cuomo C.A."/>
            <person name="Schwartz I.S."/>
            <person name="Kenyon C."/>
            <person name="De Hoog G.S."/>
            <person name="Govender N.P."/>
            <person name="Botha A."/>
            <person name="Moreno L."/>
            <person name="De Vries M."/>
            <person name="Munoz J.F."/>
            <person name="Stielow J.B."/>
        </authorList>
    </citation>
    <scope>NUCLEOTIDE SEQUENCE [LARGE SCALE GENOMIC DNA]</scope>
    <source>
        <strain evidence="2 3">EI222</strain>
    </source>
</reference>
<dbReference type="EMBL" id="LGTZ01003628">
    <property type="protein sequence ID" value="OJD09503.1"/>
    <property type="molecule type" value="Genomic_DNA"/>
</dbReference>
<name>A0A1J9PZS4_9EURO</name>
<comment type="caution">
    <text evidence="2">The sequence shown here is derived from an EMBL/GenBank/DDBJ whole genome shotgun (WGS) entry which is preliminary data.</text>
</comment>
<dbReference type="OrthoDB" id="298012at2759"/>
<dbReference type="Proteomes" id="UP000242791">
    <property type="component" value="Unassembled WGS sequence"/>
</dbReference>
<evidence type="ECO:0000256" key="1">
    <source>
        <dbReference type="ARBA" id="ARBA00023027"/>
    </source>
</evidence>
<keyword evidence="3" id="KW-1185">Reference proteome</keyword>
<dbReference type="VEuPathDB" id="FungiDB:ACJ73_10264"/>
<dbReference type="PANTHER" id="PTHR43026">
    <property type="entry name" value="2-HYDROXYACID DEHYDROGENASE HOMOLOG 1-RELATED"/>
    <property type="match status" value="1"/>
</dbReference>
<sequence>MEEIDDPTLKWLISLPNVILIGHQVFLTQEAIDAIAETTLKNIQNFLARTVDVNRTVEKYK</sequence>
<dbReference type="AlphaFoldDB" id="A0A1J9PZS4"/>
<organism evidence="2 3">
    <name type="scientific">Blastomyces percursus</name>
    <dbReference type="NCBI Taxonomy" id="1658174"/>
    <lineage>
        <taxon>Eukaryota</taxon>
        <taxon>Fungi</taxon>
        <taxon>Dikarya</taxon>
        <taxon>Ascomycota</taxon>
        <taxon>Pezizomycotina</taxon>
        <taxon>Eurotiomycetes</taxon>
        <taxon>Eurotiomycetidae</taxon>
        <taxon>Onygenales</taxon>
        <taxon>Ajellomycetaceae</taxon>
        <taxon>Blastomyces</taxon>
    </lineage>
</organism>
<keyword evidence="1" id="KW-0520">NAD</keyword>
<protein>
    <recommendedName>
        <fullName evidence="4">D-isomer specific 2-hydroxyacid dehydrogenase NAD-binding domain-containing protein</fullName>
    </recommendedName>
</protein>
<dbReference type="STRING" id="1658174.A0A1J9PZS4"/>
<dbReference type="InterPro" id="IPR058205">
    <property type="entry name" value="D-LDH-like"/>
</dbReference>